<dbReference type="Proteomes" id="UP000709295">
    <property type="component" value="Unassembled WGS sequence"/>
</dbReference>
<keyword evidence="2" id="KW-0812">Transmembrane</keyword>
<comment type="caution">
    <text evidence="3">The sequence shown here is derived from an EMBL/GenBank/DDBJ whole genome shotgun (WGS) entry which is preliminary data.</text>
</comment>
<proteinExistence type="predicted"/>
<protein>
    <submittedName>
        <fullName evidence="3">Uncharacterized protein</fullName>
    </submittedName>
</protein>
<keyword evidence="2" id="KW-0472">Membrane</keyword>
<dbReference type="AlphaFoldDB" id="A0A8J5I2X9"/>
<gene>
    <name evidence="3" type="ORF">JG688_00017609</name>
</gene>
<dbReference type="EMBL" id="JAENGY010002715">
    <property type="protein sequence ID" value="KAG6943424.1"/>
    <property type="molecule type" value="Genomic_DNA"/>
</dbReference>
<feature type="compositionally biased region" description="Acidic residues" evidence="1">
    <location>
        <begin position="75"/>
        <end position="89"/>
    </location>
</feature>
<sequence>MVILPDQQDSRSKHLLRLVLAIVVVLVGVTNGITTVANDIAKTTTAESDLTHDTALRYHAETRELSDHDSAREEKEEEVAEAEEEAEAGEEQHSVPFTEHTLALDL</sequence>
<feature type="compositionally biased region" description="Basic and acidic residues" evidence="1">
    <location>
        <begin position="59"/>
        <end position="74"/>
    </location>
</feature>
<accession>A0A8J5I2X9</accession>
<evidence type="ECO:0000256" key="1">
    <source>
        <dbReference type="SAM" id="MobiDB-lite"/>
    </source>
</evidence>
<keyword evidence="2" id="KW-1133">Transmembrane helix</keyword>
<feature type="region of interest" description="Disordered" evidence="1">
    <location>
        <begin position="59"/>
        <end position="106"/>
    </location>
</feature>
<evidence type="ECO:0000313" key="4">
    <source>
        <dbReference type="Proteomes" id="UP000709295"/>
    </source>
</evidence>
<name>A0A8J5I2X9_9STRA</name>
<evidence type="ECO:0000313" key="3">
    <source>
        <dbReference type="EMBL" id="KAG6943424.1"/>
    </source>
</evidence>
<keyword evidence="4" id="KW-1185">Reference proteome</keyword>
<organism evidence="3 4">
    <name type="scientific">Phytophthora aleatoria</name>
    <dbReference type="NCBI Taxonomy" id="2496075"/>
    <lineage>
        <taxon>Eukaryota</taxon>
        <taxon>Sar</taxon>
        <taxon>Stramenopiles</taxon>
        <taxon>Oomycota</taxon>
        <taxon>Peronosporomycetes</taxon>
        <taxon>Peronosporales</taxon>
        <taxon>Peronosporaceae</taxon>
        <taxon>Phytophthora</taxon>
    </lineage>
</organism>
<feature type="transmembrane region" description="Helical" evidence="2">
    <location>
        <begin position="15"/>
        <end position="33"/>
    </location>
</feature>
<reference evidence="3" key="1">
    <citation type="submission" date="2021-01" db="EMBL/GenBank/DDBJ databases">
        <title>Phytophthora aleatoria, a newly-described species from Pinus radiata is distinct from Phytophthora cactorum isolates based on comparative genomics.</title>
        <authorList>
            <person name="Mcdougal R."/>
            <person name="Panda P."/>
            <person name="Williams N."/>
            <person name="Studholme D.J."/>
        </authorList>
    </citation>
    <scope>NUCLEOTIDE SEQUENCE</scope>
    <source>
        <strain evidence="3">NZFS 4037</strain>
    </source>
</reference>
<evidence type="ECO:0000256" key="2">
    <source>
        <dbReference type="SAM" id="Phobius"/>
    </source>
</evidence>